<proteinExistence type="predicted"/>
<name>F2K3S9_MARM1</name>
<protein>
    <submittedName>
        <fullName evidence="1">Uncharacterized protein</fullName>
    </submittedName>
</protein>
<dbReference type="KEGG" id="mme:Marme_0903"/>
<organism evidence="1 2">
    <name type="scientific">Marinomonas mediterranea (strain ATCC 700492 / JCM 21426 / NBRC 103028 / MMB-1)</name>
    <dbReference type="NCBI Taxonomy" id="717774"/>
    <lineage>
        <taxon>Bacteria</taxon>
        <taxon>Pseudomonadati</taxon>
        <taxon>Pseudomonadota</taxon>
        <taxon>Gammaproteobacteria</taxon>
        <taxon>Oceanospirillales</taxon>
        <taxon>Oceanospirillaceae</taxon>
        <taxon>Marinomonas</taxon>
    </lineage>
</organism>
<dbReference type="PATRIC" id="fig|717774.3.peg.943"/>
<sequence length="382" mass="39711">MMSNDASAAVTSLETAANGLISQLNALSSPVESLQTGLEAMQGAFPISSLLATQLDDIDTIFTSIVDIFTFLDSIKVLGDVFEEASATISTQQGQIHEIQTGLPDLKNQIESIAAKVTASESELPDPKTITTSVATVNSWIHGANSLLATLTGLQSKVSKGEQTTALSQIMASFVSDCDTLTKKVSTLSSNCASIHSDVQGILTCMVHFGNALSPIASNSNLIASSSMAHLNSTASKLKMINAILNPISIVLDVSGCTDPASKMSYTSALNGVKHSFTTQASGIASDVTVAINAFVSATSSGFIPLLPLVNHLNQAQQTFNSEAISAINGHIASLSQDMKSVNEALQAPPYTTVVNGKNAPGTFMAAENISALTKLLKSVSK</sequence>
<reference evidence="1 2" key="1">
    <citation type="journal article" date="2012" name="Stand. Genomic Sci.">
        <title>Complete genome sequence of the melanogenic marine bacterium Marinomonas mediterranea type strain (MMB-1(T)).</title>
        <authorList>
            <person name="Lucas-Elio P."/>
            <person name="Goodwin L."/>
            <person name="Woyke T."/>
            <person name="Pitluck S."/>
            <person name="Nolan M."/>
            <person name="Kyrpides N.C."/>
            <person name="Detter J.C."/>
            <person name="Copeland A."/>
            <person name="Teshima H."/>
            <person name="Bruce D."/>
            <person name="Detter C."/>
            <person name="Tapia R."/>
            <person name="Han S."/>
            <person name="Land M.L."/>
            <person name="Ivanova N."/>
            <person name="Mikhailova N."/>
            <person name="Johnston A.W."/>
            <person name="Sanchez-Amat A."/>
        </authorList>
    </citation>
    <scope>NUCLEOTIDE SEQUENCE [LARGE SCALE GENOMIC DNA]</scope>
    <source>
        <strain evidence="2">ATCC 700492 / JCM 21426 / NBRC 103028 / MMB-1</strain>
    </source>
</reference>
<dbReference type="AlphaFoldDB" id="F2K3S9"/>
<dbReference type="STRING" id="717774.Marme_0903"/>
<dbReference type="Proteomes" id="UP000001062">
    <property type="component" value="Chromosome"/>
</dbReference>
<evidence type="ECO:0000313" key="2">
    <source>
        <dbReference type="Proteomes" id="UP000001062"/>
    </source>
</evidence>
<accession>F2K3S9</accession>
<keyword evidence="2" id="KW-1185">Reference proteome</keyword>
<evidence type="ECO:0000313" key="1">
    <source>
        <dbReference type="EMBL" id="ADZ90178.1"/>
    </source>
</evidence>
<dbReference type="RefSeq" id="WP_013660083.1">
    <property type="nucleotide sequence ID" value="NC_015276.1"/>
</dbReference>
<gene>
    <name evidence="1" type="ordered locus">Marme_0903</name>
</gene>
<dbReference type="EMBL" id="CP002583">
    <property type="protein sequence ID" value="ADZ90178.1"/>
    <property type="molecule type" value="Genomic_DNA"/>
</dbReference>
<dbReference type="HOGENOM" id="CLU_723215_0_0_6"/>